<dbReference type="VEuPathDB" id="VectorBase:ADAC009050"/>
<organism evidence="2">
    <name type="scientific">Anopheles darlingi</name>
    <name type="common">Mosquito</name>
    <dbReference type="NCBI Taxonomy" id="43151"/>
    <lineage>
        <taxon>Eukaryota</taxon>
        <taxon>Metazoa</taxon>
        <taxon>Ecdysozoa</taxon>
        <taxon>Arthropoda</taxon>
        <taxon>Hexapoda</taxon>
        <taxon>Insecta</taxon>
        <taxon>Pterygota</taxon>
        <taxon>Neoptera</taxon>
        <taxon>Endopterygota</taxon>
        <taxon>Diptera</taxon>
        <taxon>Nematocera</taxon>
        <taxon>Culicoidea</taxon>
        <taxon>Culicidae</taxon>
        <taxon>Anophelinae</taxon>
        <taxon>Anopheles</taxon>
    </lineage>
</organism>
<name>W5J995_ANODA</name>
<proteinExistence type="predicted"/>
<evidence type="ECO:0000313" key="4">
    <source>
        <dbReference type="Proteomes" id="UP000000673"/>
    </source>
</evidence>
<evidence type="ECO:0000256" key="1">
    <source>
        <dbReference type="SAM" id="MobiDB-lite"/>
    </source>
</evidence>
<reference evidence="3" key="4">
    <citation type="submission" date="2015-06" db="UniProtKB">
        <authorList>
            <consortium name="EnsemblMetazoa"/>
        </authorList>
    </citation>
    <scope>IDENTIFICATION</scope>
</reference>
<reference evidence="2" key="3">
    <citation type="journal article" date="2013" name="Nucleic Acids Res.">
        <title>The genome of Anopheles darlingi, the main neotropical malaria vector.</title>
        <authorList>
            <person name="Marinotti O."/>
            <person name="Cerqueira G.C."/>
            <person name="de Almeida L.G."/>
            <person name="Ferro M.I."/>
            <person name="Loreto E.L."/>
            <person name="Zaha A."/>
            <person name="Teixeira S.M."/>
            <person name="Wespiser A.R."/>
            <person name="Almeida E Silva A."/>
            <person name="Schlindwein A.D."/>
            <person name="Pacheco A.C."/>
            <person name="Silva A.L."/>
            <person name="Graveley B.R."/>
            <person name="Walenz B.P."/>
            <person name="Lima Bde A."/>
            <person name="Ribeiro C.A."/>
            <person name="Nunes-Silva C.G."/>
            <person name="de Carvalho C.R."/>
            <person name="Soares C.M."/>
            <person name="de Menezes C.B."/>
            <person name="Matiolli C."/>
            <person name="Caffrey D."/>
            <person name="Araujo D.A."/>
            <person name="de Oliveira D.M."/>
            <person name="Golenbock D."/>
            <person name="Grisard E.C."/>
            <person name="Fantinatti-Garboggini F."/>
            <person name="de Carvalho F.M."/>
            <person name="Barcellos F.G."/>
            <person name="Prosdocimi F."/>
            <person name="May G."/>
            <person name="Azevedo Junior G.M."/>
            <person name="Guimaraes G.M."/>
            <person name="Goldman G.H."/>
            <person name="Padilha I.Q."/>
            <person name="Batista Jda S."/>
            <person name="Ferro J.A."/>
            <person name="Ribeiro J.M."/>
            <person name="Fietto J.L."/>
            <person name="Dabbas K.M."/>
            <person name="Cerdeira L."/>
            <person name="Agnez-Lima L.F."/>
            <person name="Brocchi M."/>
            <person name="de Carvalho M.O."/>
            <person name="Teixeira Mde M."/>
            <person name="Diniz Maia Mde M."/>
            <person name="Goldman M.H."/>
            <person name="Cruz Schneider M.P."/>
            <person name="Felipe M.S."/>
            <person name="Hungria M."/>
            <person name="Nicolas M.F."/>
            <person name="Pereira M."/>
            <person name="Montes M.A."/>
            <person name="Cantao M.E."/>
            <person name="Vincentz M."/>
            <person name="Rafael M.S."/>
            <person name="Silverman N."/>
            <person name="Stoco P.H."/>
            <person name="Souza R.C."/>
            <person name="Vicentini R."/>
            <person name="Gazzinelli R.T."/>
            <person name="Neves Rde O."/>
            <person name="Silva R."/>
            <person name="Astolfi-Filho S."/>
            <person name="Maciel T.E."/>
            <person name="Urmenyi T.P."/>
            <person name="Tadei W.P."/>
            <person name="Camargo E.P."/>
            <person name="de Vasconcelos A.T."/>
        </authorList>
    </citation>
    <scope>NUCLEOTIDE SEQUENCE</scope>
</reference>
<dbReference type="EMBL" id="ADMH02002090">
    <property type="protein sequence ID" value="ETN59364.1"/>
    <property type="molecule type" value="Genomic_DNA"/>
</dbReference>
<feature type="region of interest" description="Disordered" evidence="1">
    <location>
        <begin position="59"/>
        <end position="84"/>
    </location>
</feature>
<reference evidence="2 4" key="1">
    <citation type="journal article" date="2010" name="BMC Genomics">
        <title>Combination of measures distinguishes pre-miRNAs from other stem-loops in the genome of the newly sequenced Anopheles darlingi.</title>
        <authorList>
            <person name="Mendes N.D."/>
            <person name="Freitas A.T."/>
            <person name="Vasconcelos A.T."/>
            <person name="Sagot M.F."/>
        </authorList>
    </citation>
    <scope>NUCLEOTIDE SEQUENCE</scope>
</reference>
<evidence type="ECO:0000313" key="3">
    <source>
        <dbReference type="EnsemblMetazoa" id="ADAC009050-PA"/>
    </source>
</evidence>
<keyword evidence="4" id="KW-1185">Reference proteome</keyword>
<dbReference type="EnsemblMetazoa" id="ADAC009050-RA">
    <property type="protein sequence ID" value="ADAC009050-PA"/>
    <property type="gene ID" value="ADAC009050"/>
</dbReference>
<dbReference type="AlphaFoldDB" id="W5J995"/>
<sequence>MRSELVAAVSGMRHISGGESVVSLVSGIRNVKDFGANQVTKLRWSVWVPLPAGNGGGLFRQTDKSYSSSDHTDHLAPKMARKAI</sequence>
<dbReference type="HOGENOM" id="CLU_2529298_0_0_1"/>
<gene>
    <name evidence="2" type="ORF">AND_009050</name>
</gene>
<protein>
    <submittedName>
        <fullName evidence="2 3">Uncharacterized protein</fullName>
    </submittedName>
</protein>
<accession>W5J995</accession>
<dbReference type="Proteomes" id="UP000000673">
    <property type="component" value="Unassembled WGS sequence"/>
</dbReference>
<reference evidence="2" key="2">
    <citation type="submission" date="2010-05" db="EMBL/GenBank/DDBJ databases">
        <authorList>
            <person name="Almeida L.G."/>
            <person name="Nicolas M.F."/>
            <person name="Souza R.C."/>
            <person name="Vasconcelos A.T.R."/>
        </authorList>
    </citation>
    <scope>NUCLEOTIDE SEQUENCE</scope>
</reference>
<evidence type="ECO:0000313" key="2">
    <source>
        <dbReference type="EMBL" id="ETN59364.1"/>
    </source>
</evidence>